<gene>
    <name evidence="1" type="ORF">DXG03_005678</name>
</gene>
<dbReference type="Proteomes" id="UP000775547">
    <property type="component" value="Unassembled WGS sequence"/>
</dbReference>
<accession>A0A9P7K9L3</accession>
<dbReference type="AlphaFoldDB" id="A0A9P7K9L3"/>
<reference evidence="1" key="2">
    <citation type="submission" date="2021-10" db="EMBL/GenBank/DDBJ databases">
        <title>Phylogenomics reveals ancestral predisposition of the termite-cultivated fungus Termitomyces towards a domesticated lifestyle.</title>
        <authorList>
            <person name="Auxier B."/>
            <person name="Grum-Grzhimaylo A."/>
            <person name="Cardenas M.E."/>
            <person name="Lodge J.D."/>
            <person name="Laessoe T."/>
            <person name="Pedersen O."/>
            <person name="Smith M.E."/>
            <person name="Kuyper T.W."/>
            <person name="Franco-Molano E.A."/>
            <person name="Baroni T.J."/>
            <person name="Aanen D.K."/>
        </authorList>
    </citation>
    <scope>NUCLEOTIDE SEQUENCE</scope>
    <source>
        <strain evidence="1">AP01</strain>
        <tissue evidence="1">Mycelium</tissue>
    </source>
</reference>
<sequence length="157" mass="16363">MSSTPTSIAFPALLGDLTESDILAFEEAMDINALLSDFSSPVVQKTTSLPSAADNQVYSDPIPPTFSISGIAGDERVSSEGASDVSTSSLGKDLVSSQVLPAPPPDLALWCPRLHHGMSCALRAICQRSLPRASGFGQPHQPVLGIGFCSLPPANSR</sequence>
<evidence type="ECO:0000313" key="1">
    <source>
        <dbReference type="EMBL" id="KAG5641234.1"/>
    </source>
</evidence>
<reference evidence="1" key="1">
    <citation type="submission" date="2020-07" db="EMBL/GenBank/DDBJ databases">
        <authorList>
            <person name="Nieuwenhuis M."/>
            <person name="Van De Peppel L.J.J."/>
        </authorList>
    </citation>
    <scope>NUCLEOTIDE SEQUENCE</scope>
    <source>
        <strain evidence="1">AP01</strain>
        <tissue evidence="1">Mycelium</tissue>
    </source>
</reference>
<protein>
    <submittedName>
        <fullName evidence="1">Uncharacterized protein</fullName>
    </submittedName>
</protein>
<proteinExistence type="predicted"/>
<comment type="caution">
    <text evidence="1">The sequence shown here is derived from an EMBL/GenBank/DDBJ whole genome shotgun (WGS) entry which is preliminary data.</text>
</comment>
<keyword evidence="2" id="KW-1185">Reference proteome</keyword>
<dbReference type="EMBL" id="JABCKV010000355">
    <property type="protein sequence ID" value="KAG5641234.1"/>
    <property type="molecule type" value="Genomic_DNA"/>
</dbReference>
<organism evidence="1 2">
    <name type="scientific">Asterophora parasitica</name>
    <dbReference type="NCBI Taxonomy" id="117018"/>
    <lineage>
        <taxon>Eukaryota</taxon>
        <taxon>Fungi</taxon>
        <taxon>Dikarya</taxon>
        <taxon>Basidiomycota</taxon>
        <taxon>Agaricomycotina</taxon>
        <taxon>Agaricomycetes</taxon>
        <taxon>Agaricomycetidae</taxon>
        <taxon>Agaricales</taxon>
        <taxon>Tricholomatineae</taxon>
        <taxon>Lyophyllaceae</taxon>
        <taxon>Asterophora</taxon>
    </lineage>
</organism>
<evidence type="ECO:0000313" key="2">
    <source>
        <dbReference type="Proteomes" id="UP000775547"/>
    </source>
</evidence>
<name>A0A9P7K9L3_9AGAR</name>